<organism evidence="10 11">
    <name type="scientific">Emiliania huxleyi (strain CCMP1516)</name>
    <dbReference type="NCBI Taxonomy" id="280463"/>
    <lineage>
        <taxon>Eukaryota</taxon>
        <taxon>Haptista</taxon>
        <taxon>Haptophyta</taxon>
        <taxon>Prymnesiophyceae</taxon>
        <taxon>Isochrysidales</taxon>
        <taxon>Noelaerhabdaceae</taxon>
        <taxon>Emiliania</taxon>
    </lineage>
</organism>
<keyword evidence="5 8" id="KW-0811">Translocation</keyword>
<keyword evidence="8" id="KW-0143">Chaperone</keyword>
<dbReference type="KEGG" id="ehx:EMIHUDRAFT_212375"/>
<evidence type="ECO:0000256" key="2">
    <source>
        <dbReference type="ARBA" id="ARBA00022723"/>
    </source>
</evidence>
<comment type="domain">
    <text evidence="8">The twin CX3C motif contains 4 conserved Cys residues that form 2 disulfide bonds in the mitochondrial intermembrane space.</text>
</comment>
<dbReference type="RefSeq" id="XP_005758467.1">
    <property type="nucleotide sequence ID" value="XM_005758410.1"/>
</dbReference>
<dbReference type="InterPro" id="IPR050673">
    <property type="entry name" value="Mito_inner_translocase_sub"/>
</dbReference>
<evidence type="ECO:0000256" key="6">
    <source>
        <dbReference type="ARBA" id="ARBA00023128"/>
    </source>
</evidence>
<evidence type="ECO:0000256" key="5">
    <source>
        <dbReference type="ARBA" id="ARBA00023010"/>
    </source>
</evidence>
<keyword evidence="8" id="KW-0472">Membrane</keyword>
<name>A0A0D3I453_EMIH1</name>
<dbReference type="EnsemblProtists" id="EOD13850">
    <property type="protein sequence ID" value="EOD13850"/>
    <property type="gene ID" value="EMIHUDRAFT_212375"/>
</dbReference>
<keyword evidence="8" id="KW-0999">Mitochondrion inner membrane</keyword>
<comment type="subcellular location">
    <subcellularLocation>
        <location evidence="8">Mitochondrion inner membrane</location>
        <topology evidence="8">Peripheral membrane protein</topology>
        <orientation evidence="8">Intermembrane side</orientation>
    </subcellularLocation>
</comment>
<keyword evidence="4 8" id="KW-0653">Protein transport</keyword>
<proteinExistence type="inferred from homology"/>
<keyword evidence="2" id="KW-0479">Metal-binding</keyword>
<sequence length="96" mass="10848">MQSLMQSMEHASAEQRTEMLERLEEMQLKDTLRMFNGLVERCFSECVTGFRSKALTAPEEKCVTTCANKYLKHSGRVGQRFGELSAQQNEAAAQQG</sequence>
<evidence type="ECO:0000259" key="9">
    <source>
        <dbReference type="Pfam" id="PF02953"/>
    </source>
</evidence>
<accession>A0A0D3I453</accession>
<dbReference type="AlphaFoldDB" id="A0A0D3I453"/>
<reference evidence="10" key="2">
    <citation type="submission" date="2024-10" db="UniProtKB">
        <authorList>
            <consortium name="EnsemblProtists"/>
        </authorList>
    </citation>
    <scope>IDENTIFICATION</scope>
</reference>
<evidence type="ECO:0000313" key="10">
    <source>
        <dbReference type="EnsemblProtists" id="EOD06038"/>
    </source>
</evidence>
<dbReference type="SUPFAM" id="SSF144122">
    <property type="entry name" value="Tim10-like"/>
    <property type="match status" value="1"/>
</dbReference>
<dbReference type="EnsemblProtists" id="EOD06038">
    <property type="protein sequence ID" value="EOD06038"/>
    <property type="gene ID" value="EMIHUDRAFT_259104"/>
</dbReference>
<keyword evidence="11" id="KW-1185">Reference proteome</keyword>
<evidence type="ECO:0000256" key="3">
    <source>
        <dbReference type="ARBA" id="ARBA00022833"/>
    </source>
</evidence>
<dbReference type="Gene3D" id="1.10.287.810">
    <property type="entry name" value="Mitochondrial import inner membrane translocase subunit tim13 like domains"/>
    <property type="match status" value="1"/>
</dbReference>
<dbReference type="eggNOG" id="KOG3479">
    <property type="taxonomic scope" value="Eukaryota"/>
</dbReference>
<dbReference type="STRING" id="2903.R1B8S4"/>
<dbReference type="GeneID" id="17252188"/>
<dbReference type="GO" id="GO:0046872">
    <property type="term" value="F:metal ion binding"/>
    <property type="evidence" value="ECO:0007669"/>
    <property type="project" value="UniProtKB-KW"/>
</dbReference>
<evidence type="ECO:0000256" key="8">
    <source>
        <dbReference type="RuleBase" id="RU367043"/>
    </source>
</evidence>
<dbReference type="GO" id="GO:0005743">
    <property type="term" value="C:mitochondrial inner membrane"/>
    <property type="evidence" value="ECO:0007669"/>
    <property type="project" value="UniProtKB-SubCell"/>
</dbReference>
<evidence type="ECO:0000256" key="7">
    <source>
        <dbReference type="ARBA" id="ARBA00023157"/>
    </source>
</evidence>
<dbReference type="PaxDb" id="2903-EOD06038"/>
<dbReference type="HOGENOM" id="CLU_141397_3_0_1"/>
<feature type="domain" description="Tim10-like" evidence="9">
    <location>
        <begin position="23"/>
        <end position="82"/>
    </location>
</feature>
<comment type="function">
    <text evidence="8">Mitochondrial intermembrane chaperone that participates in the import and insertion of some multi-pass transmembrane proteins into the mitochondrial inner membrane. Also required for the transfer of beta-barrel precursors from the TOM complex to the sorting and assembly machinery (SAM complex) of the outer membrane. Acts as a chaperone-like protein that protects the hydrophobic precursors from aggregation and guide them through the mitochondrial intermembrane space.</text>
</comment>
<reference evidence="11" key="1">
    <citation type="journal article" date="2013" name="Nature">
        <title>Pan genome of the phytoplankton Emiliania underpins its global distribution.</title>
        <authorList>
            <person name="Read B.A."/>
            <person name="Kegel J."/>
            <person name="Klute M.J."/>
            <person name="Kuo A."/>
            <person name="Lefebvre S.C."/>
            <person name="Maumus F."/>
            <person name="Mayer C."/>
            <person name="Miller J."/>
            <person name="Monier A."/>
            <person name="Salamov A."/>
            <person name="Young J."/>
            <person name="Aguilar M."/>
            <person name="Claverie J.M."/>
            <person name="Frickenhaus S."/>
            <person name="Gonzalez K."/>
            <person name="Herman E.K."/>
            <person name="Lin Y.C."/>
            <person name="Napier J."/>
            <person name="Ogata H."/>
            <person name="Sarno A.F."/>
            <person name="Shmutz J."/>
            <person name="Schroeder D."/>
            <person name="de Vargas C."/>
            <person name="Verret F."/>
            <person name="von Dassow P."/>
            <person name="Valentin K."/>
            <person name="Van de Peer Y."/>
            <person name="Wheeler G."/>
            <person name="Dacks J.B."/>
            <person name="Delwiche C.F."/>
            <person name="Dyhrman S.T."/>
            <person name="Glockner G."/>
            <person name="John U."/>
            <person name="Richards T."/>
            <person name="Worden A.Z."/>
            <person name="Zhang X."/>
            <person name="Grigoriev I.V."/>
            <person name="Allen A.E."/>
            <person name="Bidle K."/>
            <person name="Borodovsky M."/>
            <person name="Bowler C."/>
            <person name="Brownlee C."/>
            <person name="Cock J.M."/>
            <person name="Elias M."/>
            <person name="Gladyshev V.N."/>
            <person name="Groth M."/>
            <person name="Guda C."/>
            <person name="Hadaegh A."/>
            <person name="Iglesias-Rodriguez M.D."/>
            <person name="Jenkins J."/>
            <person name="Jones B.M."/>
            <person name="Lawson T."/>
            <person name="Leese F."/>
            <person name="Lindquist E."/>
            <person name="Lobanov A."/>
            <person name="Lomsadze A."/>
            <person name="Malik S.B."/>
            <person name="Marsh M.E."/>
            <person name="Mackinder L."/>
            <person name="Mock T."/>
            <person name="Mueller-Roeber B."/>
            <person name="Pagarete A."/>
            <person name="Parker M."/>
            <person name="Probert I."/>
            <person name="Quesneville H."/>
            <person name="Raines C."/>
            <person name="Rensing S.A."/>
            <person name="Riano-Pachon D.M."/>
            <person name="Richier S."/>
            <person name="Rokitta S."/>
            <person name="Shiraiwa Y."/>
            <person name="Soanes D.M."/>
            <person name="van der Giezen M."/>
            <person name="Wahlund T.M."/>
            <person name="Williams B."/>
            <person name="Wilson W."/>
            <person name="Wolfe G."/>
            <person name="Wurch L.L."/>
        </authorList>
    </citation>
    <scope>NUCLEOTIDE SEQUENCE</scope>
</reference>
<dbReference type="PANTHER" id="PTHR13172">
    <property type="entry name" value="MITOCHONDRIAL IMPORT INNER MEMBRANE TRANSLOCASE SUBUNIT TIM9B"/>
    <property type="match status" value="1"/>
</dbReference>
<evidence type="ECO:0000313" key="11">
    <source>
        <dbReference type="Proteomes" id="UP000013827"/>
    </source>
</evidence>
<dbReference type="InterPro" id="IPR004217">
    <property type="entry name" value="Tim10-like"/>
</dbReference>
<comment type="similarity">
    <text evidence="8">Belongs to the small Tim family.</text>
</comment>
<keyword evidence="1 8" id="KW-0813">Transport</keyword>
<keyword evidence="3" id="KW-0862">Zinc</keyword>
<protein>
    <recommendedName>
        <fullName evidence="8">Mitochondrial import inner membrane translocase subunit</fullName>
    </recommendedName>
</protein>
<dbReference type="OMA" id="QDFLRMY"/>
<dbReference type="InterPro" id="IPR035427">
    <property type="entry name" value="Tim10-like_dom_sf"/>
</dbReference>
<evidence type="ECO:0000256" key="1">
    <source>
        <dbReference type="ARBA" id="ARBA00022448"/>
    </source>
</evidence>
<keyword evidence="7 8" id="KW-1015">Disulfide bond</keyword>
<dbReference type="Pfam" id="PF02953">
    <property type="entry name" value="zf-Tim10_DDP"/>
    <property type="match status" value="1"/>
</dbReference>
<dbReference type="GO" id="GO:0015031">
    <property type="term" value="P:protein transport"/>
    <property type="evidence" value="ECO:0007669"/>
    <property type="project" value="UniProtKB-KW"/>
</dbReference>
<dbReference type="Proteomes" id="UP000013827">
    <property type="component" value="Unassembled WGS sequence"/>
</dbReference>
<dbReference type="RefSeq" id="XP_005766279.1">
    <property type="nucleotide sequence ID" value="XM_005766222.1"/>
</dbReference>
<keyword evidence="6 8" id="KW-0496">Mitochondrion</keyword>
<evidence type="ECO:0000256" key="4">
    <source>
        <dbReference type="ARBA" id="ARBA00022927"/>
    </source>
</evidence>
<comment type="subunit">
    <text evidence="8">Heterohexamer.</text>
</comment>
<dbReference type="GeneID" id="17259997"/>
<dbReference type="KEGG" id="ehx:EMIHUDRAFT_259104"/>